<keyword evidence="4" id="KW-1185">Reference proteome</keyword>
<dbReference type="OrthoDB" id="433738at2759"/>
<dbReference type="GO" id="GO:0012505">
    <property type="term" value="C:endomembrane system"/>
    <property type="evidence" value="ECO:0007669"/>
    <property type="project" value="TreeGrafter"/>
</dbReference>
<dbReference type="InterPro" id="IPR050754">
    <property type="entry name" value="FKBP4/5/8-like"/>
</dbReference>
<dbReference type="GO" id="GO:0043066">
    <property type="term" value="P:negative regulation of apoptotic process"/>
    <property type="evidence" value="ECO:0007669"/>
    <property type="project" value="TreeGrafter"/>
</dbReference>
<dbReference type="OMA" id="KIYANMS"/>
<evidence type="ECO:0000313" key="3">
    <source>
        <dbReference type="EMBL" id="EPQ52885.1"/>
    </source>
</evidence>
<keyword evidence="1" id="KW-0175">Coiled coil</keyword>
<evidence type="ECO:0000313" key="4">
    <source>
        <dbReference type="Proteomes" id="UP000030669"/>
    </source>
</evidence>
<dbReference type="GeneID" id="19304535"/>
<dbReference type="AlphaFoldDB" id="S7RF92"/>
<dbReference type="KEGG" id="gtr:GLOTRDRAFT_140470"/>
<dbReference type="STRING" id="670483.S7RF92"/>
<dbReference type="GO" id="GO:0005829">
    <property type="term" value="C:cytosol"/>
    <property type="evidence" value="ECO:0007669"/>
    <property type="project" value="TreeGrafter"/>
</dbReference>
<name>S7RF92_GLOTA</name>
<dbReference type="GO" id="GO:0044183">
    <property type="term" value="F:protein folding chaperone"/>
    <property type="evidence" value="ECO:0007669"/>
    <property type="project" value="TreeGrafter"/>
</dbReference>
<dbReference type="SMART" id="SM00028">
    <property type="entry name" value="TPR"/>
    <property type="match status" value="2"/>
</dbReference>
<dbReference type="PANTHER" id="PTHR46512:SF1">
    <property type="entry name" value="PEPTIDYLPROLYL ISOMERASE"/>
    <property type="match status" value="1"/>
</dbReference>
<proteinExistence type="predicted"/>
<dbReference type="eggNOG" id="ENOG502QZUJ">
    <property type="taxonomic scope" value="Eukaryota"/>
</dbReference>
<dbReference type="Pfam" id="PF14559">
    <property type="entry name" value="TPR_19"/>
    <property type="match status" value="1"/>
</dbReference>
<dbReference type="EMBL" id="KB469307">
    <property type="protein sequence ID" value="EPQ52885.1"/>
    <property type="molecule type" value="Genomic_DNA"/>
</dbReference>
<dbReference type="GO" id="GO:0005740">
    <property type="term" value="C:mitochondrial envelope"/>
    <property type="evidence" value="ECO:0007669"/>
    <property type="project" value="TreeGrafter"/>
</dbReference>
<feature type="compositionally biased region" description="Low complexity" evidence="2">
    <location>
        <begin position="189"/>
        <end position="200"/>
    </location>
</feature>
<organism evidence="3 4">
    <name type="scientific">Gloeophyllum trabeum (strain ATCC 11539 / FP-39264 / Madison 617)</name>
    <name type="common">Brown rot fungus</name>
    <dbReference type="NCBI Taxonomy" id="670483"/>
    <lineage>
        <taxon>Eukaryota</taxon>
        <taxon>Fungi</taxon>
        <taxon>Dikarya</taxon>
        <taxon>Basidiomycota</taxon>
        <taxon>Agaricomycotina</taxon>
        <taxon>Agaricomycetes</taxon>
        <taxon>Gloeophyllales</taxon>
        <taxon>Gloeophyllaceae</taxon>
        <taxon>Gloeophyllum</taxon>
    </lineage>
</organism>
<feature type="compositionally biased region" description="Basic and acidic residues" evidence="2">
    <location>
        <begin position="18"/>
        <end position="27"/>
    </location>
</feature>
<dbReference type="RefSeq" id="XP_007869120.1">
    <property type="nucleotide sequence ID" value="XM_007870929.1"/>
</dbReference>
<protein>
    <submittedName>
        <fullName evidence="3">TPR-like protein</fullName>
    </submittedName>
</protein>
<sequence>MSEGSATTLDPVQQSKLDIARQKKETGDQAFKNGDLKAALWSYHESLMYLRGLNTTATQATSGQEGSKNPEIEGLLEKIYANQSACHLKQQNWKRALETAEQALKKNEKNYKAMFRKGKALGELGYFEKCEKTLREVIEKSPEDAPGVEAELERLRVLEKERERVANQKFKGFLLNKEKSEKALGIDTPSAPAPASQSASITEVVEETS</sequence>
<dbReference type="PANTHER" id="PTHR46512">
    <property type="entry name" value="PEPTIDYLPROLYL ISOMERASE"/>
    <property type="match status" value="1"/>
</dbReference>
<dbReference type="SUPFAM" id="SSF48452">
    <property type="entry name" value="TPR-like"/>
    <property type="match status" value="1"/>
</dbReference>
<evidence type="ECO:0000256" key="1">
    <source>
        <dbReference type="SAM" id="Coils"/>
    </source>
</evidence>
<evidence type="ECO:0000256" key="2">
    <source>
        <dbReference type="SAM" id="MobiDB-lite"/>
    </source>
</evidence>
<feature type="coiled-coil region" evidence="1">
    <location>
        <begin position="90"/>
        <end position="117"/>
    </location>
</feature>
<dbReference type="InterPro" id="IPR019734">
    <property type="entry name" value="TPR_rpt"/>
</dbReference>
<reference evidence="3 4" key="1">
    <citation type="journal article" date="2012" name="Science">
        <title>The Paleozoic origin of enzymatic lignin decomposition reconstructed from 31 fungal genomes.</title>
        <authorList>
            <person name="Floudas D."/>
            <person name="Binder M."/>
            <person name="Riley R."/>
            <person name="Barry K."/>
            <person name="Blanchette R.A."/>
            <person name="Henrissat B."/>
            <person name="Martinez A.T."/>
            <person name="Otillar R."/>
            <person name="Spatafora J.W."/>
            <person name="Yadav J.S."/>
            <person name="Aerts A."/>
            <person name="Benoit I."/>
            <person name="Boyd A."/>
            <person name="Carlson A."/>
            <person name="Copeland A."/>
            <person name="Coutinho P.M."/>
            <person name="de Vries R.P."/>
            <person name="Ferreira P."/>
            <person name="Findley K."/>
            <person name="Foster B."/>
            <person name="Gaskell J."/>
            <person name="Glotzer D."/>
            <person name="Gorecki P."/>
            <person name="Heitman J."/>
            <person name="Hesse C."/>
            <person name="Hori C."/>
            <person name="Igarashi K."/>
            <person name="Jurgens J.A."/>
            <person name="Kallen N."/>
            <person name="Kersten P."/>
            <person name="Kohler A."/>
            <person name="Kuees U."/>
            <person name="Kumar T.K.A."/>
            <person name="Kuo A."/>
            <person name="LaButti K."/>
            <person name="Larrondo L.F."/>
            <person name="Lindquist E."/>
            <person name="Ling A."/>
            <person name="Lombard V."/>
            <person name="Lucas S."/>
            <person name="Lundell T."/>
            <person name="Martin R."/>
            <person name="McLaughlin D.J."/>
            <person name="Morgenstern I."/>
            <person name="Morin E."/>
            <person name="Murat C."/>
            <person name="Nagy L.G."/>
            <person name="Nolan M."/>
            <person name="Ohm R.A."/>
            <person name="Patyshakuliyeva A."/>
            <person name="Rokas A."/>
            <person name="Ruiz-Duenas F.J."/>
            <person name="Sabat G."/>
            <person name="Salamov A."/>
            <person name="Samejima M."/>
            <person name="Schmutz J."/>
            <person name="Slot J.C."/>
            <person name="St John F."/>
            <person name="Stenlid J."/>
            <person name="Sun H."/>
            <person name="Sun S."/>
            <person name="Syed K."/>
            <person name="Tsang A."/>
            <person name="Wiebenga A."/>
            <person name="Young D."/>
            <person name="Pisabarro A."/>
            <person name="Eastwood D.C."/>
            <person name="Martin F."/>
            <person name="Cullen D."/>
            <person name="Grigoriev I.V."/>
            <person name="Hibbett D.S."/>
        </authorList>
    </citation>
    <scope>NUCLEOTIDE SEQUENCE [LARGE SCALE GENOMIC DNA]</scope>
    <source>
        <strain evidence="3 4">ATCC 11539</strain>
    </source>
</reference>
<dbReference type="HOGENOM" id="CLU_089717_0_0_1"/>
<dbReference type="Proteomes" id="UP000030669">
    <property type="component" value="Unassembled WGS sequence"/>
</dbReference>
<feature type="compositionally biased region" description="Polar residues" evidence="2">
    <location>
        <begin position="1"/>
        <end position="16"/>
    </location>
</feature>
<gene>
    <name evidence="3" type="ORF">GLOTRDRAFT_140470</name>
</gene>
<accession>S7RF92</accession>
<dbReference type="GO" id="GO:0016020">
    <property type="term" value="C:membrane"/>
    <property type="evidence" value="ECO:0007669"/>
    <property type="project" value="TreeGrafter"/>
</dbReference>
<dbReference type="Gene3D" id="1.25.40.10">
    <property type="entry name" value="Tetratricopeptide repeat domain"/>
    <property type="match status" value="1"/>
</dbReference>
<dbReference type="InterPro" id="IPR011990">
    <property type="entry name" value="TPR-like_helical_dom_sf"/>
</dbReference>
<feature type="region of interest" description="Disordered" evidence="2">
    <location>
        <begin position="184"/>
        <end position="209"/>
    </location>
</feature>
<feature type="region of interest" description="Disordered" evidence="2">
    <location>
        <begin position="1"/>
        <end position="28"/>
    </location>
</feature>